<accession>A0A5C4XDI8</accession>
<evidence type="ECO:0000313" key="2">
    <source>
        <dbReference type="Proteomes" id="UP000311605"/>
    </source>
</evidence>
<reference evidence="1 2" key="1">
    <citation type="submission" date="2019-06" db="EMBL/GenBank/DDBJ databases">
        <title>The draft genome of Rhizobium smilacinae PTYR-5.</title>
        <authorList>
            <person name="Liu L."/>
            <person name="Li L."/>
            <person name="Zhang X."/>
        </authorList>
    </citation>
    <scope>NUCLEOTIDE SEQUENCE [LARGE SCALE GENOMIC DNA]</scope>
    <source>
        <strain evidence="1 2">PTYR-5</strain>
    </source>
</reference>
<name>A0A5C4XDI8_9HYPH</name>
<dbReference type="EMBL" id="VDMN01000005">
    <property type="protein sequence ID" value="TNM61557.1"/>
    <property type="molecule type" value="Genomic_DNA"/>
</dbReference>
<dbReference type="OrthoDB" id="8115735at2"/>
<dbReference type="Proteomes" id="UP000311605">
    <property type="component" value="Unassembled WGS sequence"/>
</dbReference>
<dbReference type="AlphaFoldDB" id="A0A5C4XDI8"/>
<dbReference type="RefSeq" id="WP_139678004.1">
    <property type="nucleotide sequence ID" value="NZ_VDMN01000005.1"/>
</dbReference>
<gene>
    <name evidence="1" type="ORF">FHP24_19965</name>
</gene>
<evidence type="ECO:0000313" key="1">
    <source>
        <dbReference type="EMBL" id="TNM61557.1"/>
    </source>
</evidence>
<comment type="caution">
    <text evidence="1">The sequence shown here is derived from an EMBL/GenBank/DDBJ whole genome shotgun (WGS) entry which is preliminary data.</text>
</comment>
<keyword evidence="2" id="KW-1185">Reference proteome</keyword>
<organism evidence="1 2">
    <name type="scientific">Aliirhizobium smilacinae</name>
    <dbReference type="NCBI Taxonomy" id="1395944"/>
    <lineage>
        <taxon>Bacteria</taxon>
        <taxon>Pseudomonadati</taxon>
        <taxon>Pseudomonadota</taxon>
        <taxon>Alphaproteobacteria</taxon>
        <taxon>Hyphomicrobiales</taxon>
        <taxon>Rhizobiaceae</taxon>
        <taxon>Aliirhizobium</taxon>
    </lineage>
</organism>
<proteinExistence type="predicted"/>
<sequence length="110" mass="12549">MTQSCPVPTPEQRQYMEIREAAERAMLDKVYKAIEDASAEVADKFREAGLEFEPTSTDYFTFATQQVLFVRLSGGNPDTLEGGDPEIGERIVRNGQHIIDHYWRGNRKEP</sequence>
<protein>
    <submittedName>
        <fullName evidence="1">Uncharacterized protein</fullName>
    </submittedName>
</protein>